<dbReference type="Proteomes" id="UP000492821">
    <property type="component" value="Unassembled WGS sequence"/>
</dbReference>
<feature type="transmembrane region" description="Helical" evidence="1">
    <location>
        <begin position="171"/>
        <end position="194"/>
    </location>
</feature>
<feature type="transmembrane region" description="Helical" evidence="1">
    <location>
        <begin position="57"/>
        <end position="75"/>
    </location>
</feature>
<evidence type="ECO:0000313" key="2">
    <source>
        <dbReference type="Proteomes" id="UP000492821"/>
    </source>
</evidence>
<evidence type="ECO:0000256" key="1">
    <source>
        <dbReference type="SAM" id="Phobius"/>
    </source>
</evidence>
<name>A0A7E5A1J2_PANRE</name>
<proteinExistence type="predicted"/>
<keyword evidence="2" id="KW-1185">Reference proteome</keyword>
<keyword evidence="1" id="KW-1133">Transmembrane helix</keyword>
<sequence length="260" mass="30448">MPDGTEYFQVSPEFPHQNILKAVYIFGLVVDILTIIHVGIILKLFSQITVVHKHLKIWLMATWFSIHVIFFQQYLDVVYPYLASNVLMFICFGTYFAFYFSERKKESRQAYVSSLSERYQRAENKASYKTMLRFAISGTLIIIIAVGHNMILMNVLPYKFEYVTLNDRRAFFRVCAINLLSVIILLLPSHFAYLNANMKTRYNAIFRSVWRRKPSIESSISNVHVQIKSLTGQNMVIPNETAYYFQALENQWGKKYCPEK</sequence>
<evidence type="ECO:0000313" key="3">
    <source>
        <dbReference type="WBParaSite" id="Pan_g8133.t1"/>
    </source>
</evidence>
<keyword evidence="1" id="KW-0812">Transmembrane</keyword>
<accession>A0A7E5A1J2</accession>
<reference evidence="3" key="2">
    <citation type="submission" date="2020-10" db="UniProtKB">
        <authorList>
            <consortium name="WormBaseParasite"/>
        </authorList>
    </citation>
    <scope>IDENTIFICATION</scope>
</reference>
<dbReference type="WBParaSite" id="Pan_g8133.t1">
    <property type="protein sequence ID" value="Pan_g8133.t1"/>
    <property type="gene ID" value="Pan_g8133"/>
</dbReference>
<feature type="transmembrane region" description="Helical" evidence="1">
    <location>
        <begin position="22"/>
        <end position="45"/>
    </location>
</feature>
<organism evidence="2 3">
    <name type="scientific">Panagrellus redivivus</name>
    <name type="common">Microworm</name>
    <dbReference type="NCBI Taxonomy" id="6233"/>
    <lineage>
        <taxon>Eukaryota</taxon>
        <taxon>Metazoa</taxon>
        <taxon>Ecdysozoa</taxon>
        <taxon>Nematoda</taxon>
        <taxon>Chromadorea</taxon>
        <taxon>Rhabditida</taxon>
        <taxon>Tylenchina</taxon>
        <taxon>Panagrolaimomorpha</taxon>
        <taxon>Panagrolaimoidea</taxon>
        <taxon>Panagrolaimidae</taxon>
        <taxon>Panagrellus</taxon>
    </lineage>
</organism>
<dbReference type="AlphaFoldDB" id="A0A7E5A1J2"/>
<feature type="transmembrane region" description="Helical" evidence="1">
    <location>
        <begin position="131"/>
        <end position="151"/>
    </location>
</feature>
<keyword evidence="1" id="KW-0472">Membrane</keyword>
<protein>
    <submittedName>
        <fullName evidence="3">G protein-coupled receptor</fullName>
    </submittedName>
</protein>
<reference evidence="2" key="1">
    <citation type="journal article" date="2013" name="Genetics">
        <title>The draft genome and transcriptome of Panagrellus redivivus are shaped by the harsh demands of a free-living lifestyle.</title>
        <authorList>
            <person name="Srinivasan J."/>
            <person name="Dillman A.R."/>
            <person name="Macchietto M.G."/>
            <person name="Heikkinen L."/>
            <person name="Lakso M."/>
            <person name="Fracchia K.M."/>
            <person name="Antoshechkin I."/>
            <person name="Mortazavi A."/>
            <person name="Wong G."/>
            <person name="Sternberg P.W."/>
        </authorList>
    </citation>
    <scope>NUCLEOTIDE SEQUENCE [LARGE SCALE GENOMIC DNA]</scope>
    <source>
        <strain evidence="2">MT8872</strain>
    </source>
</reference>
<feature type="transmembrane region" description="Helical" evidence="1">
    <location>
        <begin position="81"/>
        <end position="100"/>
    </location>
</feature>